<reference evidence="2" key="1">
    <citation type="submission" date="2016-03" db="EMBL/GenBank/DDBJ databases">
        <authorList>
            <person name="Ploux O."/>
        </authorList>
    </citation>
    <scope>NUCLEOTIDE SEQUENCE [LARGE SCALE GENOMIC DNA]</scope>
    <source>
        <strain evidence="2">UK7</strain>
    </source>
</reference>
<evidence type="ECO:0000313" key="1">
    <source>
        <dbReference type="EMBL" id="CZS96791.1"/>
    </source>
</evidence>
<gene>
    <name evidence="1" type="ORF">RCO7_02603</name>
</gene>
<dbReference type="Proteomes" id="UP000178129">
    <property type="component" value="Unassembled WGS sequence"/>
</dbReference>
<sequence>MSRLAVQTAANASTVTKTYTPRSVPGFTPECRDAIDEVKRTKRVWERDFSSEHDLAEYIRAKRERKKAIARAQRDLYRDKASKVKDEIGLWLLAKWT</sequence>
<dbReference type="EMBL" id="FJUW01000012">
    <property type="protein sequence ID" value="CZS96791.1"/>
    <property type="molecule type" value="Genomic_DNA"/>
</dbReference>
<dbReference type="InParanoid" id="A0A1E1KFL7"/>
<proteinExistence type="predicted"/>
<comment type="caution">
    <text evidence="1">The sequence shown here is derived from an EMBL/GenBank/DDBJ whole genome shotgun (WGS) entry which is preliminary data.</text>
</comment>
<accession>A0A1E1KFL7</accession>
<organism evidence="1 2">
    <name type="scientific">Rhynchosporium graminicola</name>
    <dbReference type="NCBI Taxonomy" id="2792576"/>
    <lineage>
        <taxon>Eukaryota</taxon>
        <taxon>Fungi</taxon>
        <taxon>Dikarya</taxon>
        <taxon>Ascomycota</taxon>
        <taxon>Pezizomycotina</taxon>
        <taxon>Leotiomycetes</taxon>
        <taxon>Helotiales</taxon>
        <taxon>Ploettnerulaceae</taxon>
        <taxon>Rhynchosporium</taxon>
    </lineage>
</organism>
<dbReference type="AlphaFoldDB" id="A0A1E1KFL7"/>
<evidence type="ECO:0000313" key="2">
    <source>
        <dbReference type="Proteomes" id="UP000178129"/>
    </source>
</evidence>
<keyword evidence="2" id="KW-1185">Reference proteome</keyword>
<protein>
    <submittedName>
        <fullName evidence="1">Uncharacterized protein</fullName>
    </submittedName>
</protein>
<name>A0A1E1KFL7_9HELO</name>